<accession>F1Z3Y5</accession>
<evidence type="ECO:0000256" key="1">
    <source>
        <dbReference type="SAM" id="Phobius"/>
    </source>
</evidence>
<dbReference type="HOGENOM" id="CLU_163406_1_0_5"/>
<proteinExistence type="predicted"/>
<gene>
    <name evidence="2" type="ORF">Y88_1772</name>
</gene>
<evidence type="ECO:0000313" key="3">
    <source>
        <dbReference type="Proteomes" id="UP000004728"/>
    </source>
</evidence>
<dbReference type="eggNOG" id="COG4095">
    <property type="taxonomic scope" value="Bacteria"/>
</dbReference>
<comment type="caution">
    <text evidence="2">The sequence shown here is derived from an EMBL/GenBank/DDBJ whole genome shotgun (WGS) entry which is preliminary data.</text>
</comment>
<feature type="transmembrane region" description="Helical" evidence="1">
    <location>
        <begin position="55"/>
        <end position="75"/>
    </location>
</feature>
<keyword evidence="1" id="KW-0812">Transmembrane</keyword>
<feature type="transmembrane region" description="Helical" evidence="1">
    <location>
        <begin position="81"/>
        <end position="102"/>
    </location>
</feature>
<organism evidence="2 3">
    <name type="scientific">Novosphingobium nitrogenifigens DSM 19370</name>
    <dbReference type="NCBI Taxonomy" id="983920"/>
    <lineage>
        <taxon>Bacteria</taxon>
        <taxon>Pseudomonadati</taxon>
        <taxon>Pseudomonadota</taxon>
        <taxon>Alphaproteobacteria</taxon>
        <taxon>Sphingomonadales</taxon>
        <taxon>Sphingomonadaceae</taxon>
        <taxon>Novosphingobium</taxon>
    </lineage>
</organism>
<dbReference type="RefSeq" id="WP_008068621.1">
    <property type="nucleotide sequence ID" value="NZ_AQWK01000010.1"/>
</dbReference>
<dbReference type="OrthoDB" id="9794653at2"/>
<reference evidence="2 3" key="1">
    <citation type="journal article" date="2012" name="J. Bacteriol.">
        <title>Draft Genome Sequence of Novosphingobium nitrogenifigens Y88T.</title>
        <authorList>
            <person name="Strabala T.J."/>
            <person name="Macdonald L."/>
            <person name="Liu V."/>
            <person name="Smit A.M."/>
        </authorList>
    </citation>
    <scope>NUCLEOTIDE SEQUENCE [LARGE SCALE GENOMIC DNA]</scope>
    <source>
        <strain evidence="2 3">DSM 19370</strain>
    </source>
</reference>
<dbReference type="InterPro" id="IPR004316">
    <property type="entry name" value="SWEET_rpt"/>
</dbReference>
<name>F1Z3Y5_9SPHN</name>
<dbReference type="STRING" id="983920.Y88_1772"/>
<protein>
    <submittedName>
        <fullName evidence="2">MtN3/saliva family</fullName>
    </submittedName>
</protein>
<keyword evidence="1" id="KW-1133">Transmembrane helix</keyword>
<dbReference type="InParanoid" id="F1Z3Y5"/>
<keyword evidence="3" id="KW-1185">Reference proteome</keyword>
<sequence length="103" mass="10976">MTTENTTTPVAIPTPERRGPSPIDLLGWFASVMAVCMYVSYIAQIQLNLAGQKGSLIQPLTTVLNCALWSAYGIFKPGRDWPVVLANLPGVALGAVTFTTALP</sequence>
<dbReference type="GO" id="GO:0016020">
    <property type="term" value="C:membrane"/>
    <property type="evidence" value="ECO:0007669"/>
    <property type="project" value="InterPro"/>
</dbReference>
<feature type="transmembrane region" description="Helical" evidence="1">
    <location>
        <begin position="25"/>
        <end position="43"/>
    </location>
</feature>
<dbReference type="AlphaFoldDB" id="F1Z3Y5"/>
<dbReference type="Proteomes" id="UP000004728">
    <property type="component" value="Unassembled WGS sequence"/>
</dbReference>
<dbReference type="Pfam" id="PF03083">
    <property type="entry name" value="MtN3_slv"/>
    <property type="match status" value="1"/>
</dbReference>
<keyword evidence="1" id="KW-0472">Membrane</keyword>
<dbReference type="Gene3D" id="1.20.1280.290">
    <property type="match status" value="1"/>
</dbReference>
<dbReference type="EMBL" id="AEWJ01000013">
    <property type="protein sequence ID" value="EGD60691.1"/>
    <property type="molecule type" value="Genomic_DNA"/>
</dbReference>
<evidence type="ECO:0000313" key="2">
    <source>
        <dbReference type="EMBL" id="EGD60691.1"/>
    </source>
</evidence>